<dbReference type="GO" id="GO:0001664">
    <property type="term" value="F:G protein-coupled receptor binding"/>
    <property type="evidence" value="ECO:0007669"/>
    <property type="project" value="TreeGrafter"/>
</dbReference>
<feature type="binding site" evidence="5">
    <location>
        <position position="34"/>
    </location>
    <ligand>
        <name>Mg(2+)</name>
        <dbReference type="ChEBI" id="CHEBI:18420"/>
    </ligand>
</feature>
<dbReference type="GO" id="GO:0046872">
    <property type="term" value="F:metal ion binding"/>
    <property type="evidence" value="ECO:0007669"/>
    <property type="project" value="UniProtKB-KW"/>
</dbReference>
<dbReference type="AlphaFoldDB" id="A0A1I7XTG7"/>
<dbReference type="InterPro" id="IPR011025">
    <property type="entry name" value="GproteinA_insert"/>
</dbReference>
<dbReference type="SUPFAM" id="SSF52540">
    <property type="entry name" value="P-loop containing nucleoside triphosphate hydrolases"/>
    <property type="match status" value="1"/>
</dbReference>
<dbReference type="Pfam" id="PF00503">
    <property type="entry name" value="G-alpha"/>
    <property type="match status" value="1"/>
</dbReference>
<dbReference type="SUPFAM" id="SSF47895">
    <property type="entry name" value="Transducin (alpha subunit), insertion domain"/>
    <property type="match status" value="1"/>
</dbReference>
<keyword evidence="5" id="KW-0460">Magnesium</keyword>
<feature type="binding site" evidence="5">
    <location>
        <position position="197"/>
    </location>
    <ligand>
        <name>Mg(2+)</name>
        <dbReference type="ChEBI" id="CHEBI:18420"/>
    </ligand>
</feature>
<proteinExistence type="predicted"/>
<dbReference type="GO" id="GO:0005737">
    <property type="term" value="C:cytoplasm"/>
    <property type="evidence" value="ECO:0007669"/>
    <property type="project" value="TreeGrafter"/>
</dbReference>
<feature type="binding site" evidence="4">
    <location>
        <begin position="216"/>
        <end position="220"/>
    </location>
    <ligand>
        <name>GTP</name>
        <dbReference type="ChEBI" id="CHEBI:37565"/>
    </ligand>
</feature>
<evidence type="ECO:0000256" key="5">
    <source>
        <dbReference type="PIRSR" id="PIRSR601019-2"/>
    </source>
</evidence>
<dbReference type="PANTHER" id="PTHR10218">
    <property type="entry name" value="GTP-BINDING PROTEIN ALPHA SUBUNIT"/>
    <property type="match status" value="1"/>
</dbReference>
<dbReference type="GO" id="GO:0007606">
    <property type="term" value="P:sensory perception of chemical stimulus"/>
    <property type="evidence" value="ECO:0007669"/>
    <property type="project" value="TreeGrafter"/>
</dbReference>
<keyword evidence="2 4" id="KW-0342">GTP-binding</keyword>
<keyword evidence="3" id="KW-0807">Transducer</keyword>
<dbReference type="PRINTS" id="PR00318">
    <property type="entry name" value="GPROTEINA"/>
</dbReference>
<evidence type="ECO:0000256" key="4">
    <source>
        <dbReference type="PIRSR" id="PIRSR601019-1"/>
    </source>
</evidence>
<dbReference type="InterPro" id="IPR001019">
    <property type="entry name" value="Gprotein_alpha_su"/>
</dbReference>
<dbReference type="GO" id="GO:0003924">
    <property type="term" value="F:GTPase activity"/>
    <property type="evidence" value="ECO:0007669"/>
    <property type="project" value="InterPro"/>
</dbReference>
<dbReference type="Gene3D" id="3.40.50.300">
    <property type="entry name" value="P-loop containing nucleotide triphosphate hydrolases"/>
    <property type="match status" value="1"/>
</dbReference>
<dbReference type="Gene3D" id="1.10.400.10">
    <property type="entry name" value="GI Alpha 1, domain 2-like"/>
    <property type="match status" value="1"/>
</dbReference>
<organism evidence="6 7">
    <name type="scientific">Heterorhabditis bacteriophora</name>
    <name type="common">Entomopathogenic nematode worm</name>
    <dbReference type="NCBI Taxonomy" id="37862"/>
    <lineage>
        <taxon>Eukaryota</taxon>
        <taxon>Metazoa</taxon>
        <taxon>Ecdysozoa</taxon>
        <taxon>Nematoda</taxon>
        <taxon>Chromadorea</taxon>
        <taxon>Rhabditida</taxon>
        <taxon>Rhabditina</taxon>
        <taxon>Rhabditomorpha</taxon>
        <taxon>Strongyloidea</taxon>
        <taxon>Heterorhabditidae</taxon>
        <taxon>Heterorhabditis</taxon>
    </lineage>
</organism>
<dbReference type="Proteomes" id="UP000095283">
    <property type="component" value="Unplaced"/>
</dbReference>
<keyword evidence="5" id="KW-0479">Metal-binding</keyword>
<name>A0A1I7XTG7_HETBA</name>
<dbReference type="InterPro" id="IPR027417">
    <property type="entry name" value="P-loop_NTPase"/>
</dbReference>
<reference evidence="7" key="1">
    <citation type="submission" date="2016-11" db="UniProtKB">
        <authorList>
            <consortium name="WormBaseParasite"/>
        </authorList>
    </citation>
    <scope>IDENTIFICATION</scope>
</reference>
<dbReference type="GO" id="GO:0031683">
    <property type="term" value="F:G-protein beta/gamma-subunit complex binding"/>
    <property type="evidence" value="ECO:0007669"/>
    <property type="project" value="InterPro"/>
</dbReference>
<evidence type="ECO:0000256" key="3">
    <source>
        <dbReference type="ARBA" id="ARBA00023224"/>
    </source>
</evidence>
<protein>
    <submittedName>
        <fullName evidence="7">G-protein alpha subunit</fullName>
    </submittedName>
</protein>
<evidence type="ECO:0000313" key="7">
    <source>
        <dbReference type="WBParaSite" id="Hba_20626"/>
    </source>
</evidence>
<accession>A0A1I7XTG7</accession>
<sequence>MGATLCCTPLQPTMITENEIIRFFMVGTGAAGKTTVIRQLKCLCKERPKDYKAYDCEWNPIAPDDIFSKEEINGFRRIIQNNILTAVYNLIQQSKEWNEEYNVKSSVENVIKLIETIESEGRSVFDANIPPSIATDLIKILKDPAINETFQRHNEMIGKWRIEDGTLHFLTEAQITRIFNDNIQLNTTDVVHSRYPTTDIQDFRFSIKDKRIQIHDMGGQRTELMKLPRFINRWVVSDRESYQNFVLFVTSMAEFNSPDEDSKDHTAMERSMRILELILNMDPVQSCGVLIFLNKLDRFSEIVTLLQSNPEGRKEILKYLGDELREGKLPFKLKAYYVPAHKTKLHNGKCSVDALQSAVANKYKKVIKPKRRGEGAKGVYIRYTQAVDPKIMADIFDFIQNEIINHFIENAGYIP</sequence>
<keyword evidence="6" id="KW-1185">Reference proteome</keyword>
<dbReference type="GO" id="GO:0007191">
    <property type="term" value="P:adenylate cyclase-activating dopamine receptor signaling pathway"/>
    <property type="evidence" value="ECO:0007669"/>
    <property type="project" value="TreeGrafter"/>
</dbReference>
<feature type="binding site" evidence="4">
    <location>
        <begin position="294"/>
        <end position="297"/>
    </location>
    <ligand>
        <name>GTP</name>
        <dbReference type="ChEBI" id="CHEBI:37565"/>
    </ligand>
</feature>
<evidence type="ECO:0000256" key="2">
    <source>
        <dbReference type="ARBA" id="ARBA00023134"/>
    </source>
</evidence>
<dbReference type="WBParaSite" id="Hba_20626">
    <property type="protein sequence ID" value="Hba_20626"/>
    <property type="gene ID" value="Hba_20626"/>
</dbReference>
<dbReference type="GO" id="GO:0005834">
    <property type="term" value="C:heterotrimeric G-protein complex"/>
    <property type="evidence" value="ECO:0007669"/>
    <property type="project" value="TreeGrafter"/>
</dbReference>
<keyword evidence="1 4" id="KW-0547">Nucleotide-binding</keyword>
<dbReference type="PROSITE" id="PS51882">
    <property type="entry name" value="G_ALPHA"/>
    <property type="match status" value="1"/>
</dbReference>
<evidence type="ECO:0000256" key="1">
    <source>
        <dbReference type="ARBA" id="ARBA00022741"/>
    </source>
</evidence>
<dbReference type="SMART" id="SM00275">
    <property type="entry name" value="G_alpha"/>
    <property type="match status" value="1"/>
</dbReference>
<evidence type="ECO:0000313" key="6">
    <source>
        <dbReference type="Proteomes" id="UP000095283"/>
    </source>
</evidence>
<dbReference type="GO" id="GO:0005525">
    <property type="term" value="F:GTP binding"/>
    <property type="evidence" value="ECO:0007669"/>
    <property type="project" value="UniProtKB-KW"/>
</dbReference>
<dbReference type="PANTHER" id="PTHR10218:SF194">
    <property type="entry name" value="G PROTEIN, ALPHA SUBUNIT"/>
    <property type="match status" value="1"/>
</dbReference>